<proteinExistence type="predicted"/>
<evidence type="ECO:0000313" key="2">
    <source>
        <dbReference type="EMBL" id="CAA2627212.1"/>
    </source>
</evidence>
<dbReference type="AlphaFoldDB" id="A0A7I8JAL8"/>
<name>A0A7I8JAL8_SPIIN</name>
<accession>A0A7I8JAL8</accession>
<reference evidence="2" key="1">
    <citation type="submission" date="2019-12" db="EMBL/GenBank/DDBJ databases">
        <authorList>
            <person name="Scholz U."/>
            <person name="Mascher M."/>
            <person name="Fiebig A."/>
        </authorList>
    </citation>
    <scope>NUCLEOTIDE SEQUENCE</scope>
</reference>
<keyword evidence="1" id="KW-0732">Signal</keyword>
<dbReference type="EMBL" id="LR746273">
    <property type="protein sequence ID" value="CAA7403263.1"/>
    <property type="molecule type" value="Genomic_DNA"/>
</dbReference>
<sequence length="69" mass="7461">MRLLSFLNLVILLVAAIAVVFLPSGAGAYVCMEKTCDDFRLCDELCRRLFPGGGGSCDPPLYLCCCKTP</sequence>
<keyword evidence="4" id="KW-1185">Reference proteome</keyword>
<protein>
    <submittedName>
        <fullName evidence="2">Uncharacterized protein</fullName>
    </submittedName>
</protein>
<organism evidence="2">
    <name type="scientific">Spirodela intermedia</name>
    <name type="common">Intermediate duckweed</name>
    <dbReference type="NCBI Taxonomy" id="51605"/>
    <lineage>
        <taxon>Eukaryota</taxon>
        <taxon>Viridiplantae</taxon>
        <taxon>Streptophyta</taxon>
        <taxon>Embryophyta</taxon>
        <taxon>Tracheophyta</taxon>
        <taxon>Spermatophyta</taxon>
        <taxon>Magnoliopsida</taxon>
        <taxon>Liliopsida</taxon>
        <taxon>Araceae</taxon>
        <taxon>Lemnoideae</taxon>
        <taxon>Spirodela</taxon>
    </lineage>
</organism>
<feature type="chain" id="PRO_5045019971" evidence="1">
    <location>
        <begin position="28"/>
        <end position="69"/>
    </location>
</feature>
<feature type="signal peptide" evidence="1">
    <location>
        <begin position="1"/>
        <end position="27"/>
    </location>
</feature>
<evidence type="ECO:0000256" key="1">
    <source>
        <dbReference type="SAM" id="SignalP"/>
    </source>
</evidence>
<evidence type="ECO:0000313" key="3">
    <source>
        <dbReference type="EMBL" id="CAA7403263.1"/>
    </source>
</evidence>
<evidence type="ECO:0000313" key="4">
    <source>
        <dbReference type="Proteomes" id="UP000663760"/>
    </source>
</evidence>
<gene>
    <name evidence="2" type="ORF">SI7747_10012865</name>
    <name evidence="3" type="ORF">SI8410_10013941</name>
</gene>
<dbReference type="EMBL" id="LR743597">
    <property type="protein sequence ID" value="CAA2627212.1"/>
    <property type="molecule type" value="Genomic_DNA"/>
</dbReference>
<dbReference type="Proteomes" id="UP000663760">
    <property type="component" value="Chromosome 10"/>
</dbReference>